<dbReference type="AlphaFoldDB" id="A0ABD2NYE0"/>
<keyword evidence="2" id="KW-1185">Reference proteome</keyword>
<proteinExistence type="predicted"/>
<accession>A0ABD2NYE0</accession>
<evidence type="ECO:0000313" key="1">
    <source>
        <dbReference type="EMBL" id="KAL3283377.1"/>
    </source>
</evidence>
<dbReference type="Proteomes" id="UP001516400">
    <property type="component" value="Unassembled WGS sequence"/>
</dbReference>
<reference evidence="1 2" key="1">
    <citation type="journal article" date="2021" name="BMC Biol.">
        <title>Horizontally acquired antibacterial genes associated with adaptive radiation of ladybird beetles.</title>
        <authorList>
            <person name="Li H.S."/>
            <person name="Tang X.F."/>
            <person name="Huang Y.H."/>
            <person name="Xu Z.Y."/>
            <person name="Chen M.L."/>
            <person name="Du X.Y."/>
            <person name="Qiu B.Y."/>
            <person name="Chen P.T."/>
            <person name="Zhang W."/>
            <person name="Slipinski A."/>
            <person name="Escalona H.E."/>
            <person name="Waterhouse R.M."/>
            <person name="Zwick A."/>
            <person name="Pang H."/>
        </authorList>
    </citation>
    <scope>NUCLEOTIDE SEQUENCE [LARGE SCALE GENOMIC DNA]</scope>
    <source>
        <strain evidence="1">SYSU2018</strain>
    </source>
</reference>
<name>A0ABD2NYE0_9CUCU</name>
<gene>
    <name evidence="1" type="ORF">HHI36_006524</name>
</gene>
<protein>
    <submittedName>
        <fullName evidence="1">Uncharacterized protein</fullName>
    </submittedName>
</protein>
<evidence type="ECO:0000313" key="2">
    <source>
        <dbReference type="Proteomes" id="UP001516400"/>
    </source>
</evidence>
<comment type="caution">
    <text evidence="1">The sequence shown here is derived from an EMBL/GenBank/DDBJ whole genome shotgun (WGS) entry which is preliminary data.</text>
</comment>
<sequence>MSSPKVKGLVEEEDDEGMNDLADVTTKQARVAAQTSRIFLDRTGNVPENTQEAITLKQKKITAFFEN</sequence>
<dbReference type="EMBL" id="JABFTP020000144">
    <property type="protein sequence ID" value="KAL3283377.1"/>
    <property type="molecule type" value="Genomic_DNA"/>
</dbReference>
<organism evidence="1 2">
    <name type="scientific">Cryptolaemus montrouzieri</name>
    <dbReference type="NCBI Taxonomy" id="559131"/>
    <lineage>
        <taxon>Eukaryota</taxon>
        <taxon>Metazoa</taxon>
        <taxon>Ecdysozoa</taxon>
        <taxon>Arthropoda</taxon>
        <taxon>Hexapoda</taxon>
        <taxon>Insecta</taxon>
        <taxon>Pterygota</taxon>
        <taxon>Neoptera</taxon>
        <taxon>Endopterygota</taxon>
        <taxon>Coleoptera</taxon>
        <taxon>Polyphaga</taxon>
        <taxon>Cucujiformia</taxon>
        <taxon>Coccinelloidea</taxon>
        <taxon>Coccinellidae</taxon>
        <taxon>Scymninae</taxon>
        <taxon>Scymnini</taxon>
        <taxon>Cryptolaemus</taxon>
    </lineage>
</organism>